<feature type="compositionally biased region" description="Basic residues" evidence="1">
    <location>
        <begin position="110"/>
        <end position="119"/>
    </location>
</feature>
<feature type="non-terminal residue" evidence="2">
    <location>
        <position position="132"/>
    </location>
</feature>
<feature type="region of interest" description="Disordered" evidence="1">
    <location>
        <begin position="83"/>
        <end position="132"/>
    </location>
</feature>
<reference evidence="2" key="1">
    <citation type="submission" date="2020-02" db="EMBL/GenBank/DDBJ databases">
        <authorList>
            <person name="Meier V. D."/>
        </authorList>
    </citation>
    <scope>NUCLEOTIDE SEQUENCE</scope>
    <source>
        <strain evidence="2">AVDCRST_MAG15</strain>
    </source>
</reference>
<evidence type="ECO:0000313" key="2">
    <source>
        <dbReference type="EMBL" id="CAA9421483.1"/>
    </source>
</evidence>
<dbReference type="EMBL" id="CADCUU010000327">
    <property type="protein sequence ID" value="CAA9421483.1"/>
    <property type="molecule type" value="Genomic_DNA"/>
</dbReference>
<protein>
    <submittedName>
        <fullName evidence="2">Iron-sulfur cluster-binding protein</fullName>
    </submittedName>
</protein>
<proteinExistence type="predicted"/>
<feature type="compositionally biased region" description="Low complexity" evidence="1">
    <location>
        <begin position="120"/>
        <end position="132"/>
    </location>
</feature>
<name>A0A6J4PR97_9RHOB</name>
<organism evidence="2">
    <name type="scientific">uncultured Rubellimicrobium sp</name>
    <dbReference type="NCBI Taxonomy" id="543078"/>
    <lineage>
        <taxon>Bacteria</taxon>
        <taxon>Pseudomonadati</taxon>
        <taxon>Pseudomonadota</taxon>
        <taxon>Alphaproteobacteria</taxon>
        <taxon>Rhodobacterales</taxon>
        <taxon>Roseobacteraceae</taxon>
        <taxon>Rubellimicrobium</taxon>
        <taxon>environmental samples</taxon>
    </lineage>
</organism>
<dbReference type="AlphaFoldDB" id="A0A6J4PR97"/>
<evidence type="ECO:0000256" key="1">
    <source>
        <dbReference type="SAM" id="MobiDB-lite"/>
    </source>
</evidence>
<gene>
    <name evidence="2" type="ORF">AVDCRST_MAG15-2220</name>
</gene>
<feature type="non-terminal residue" evidence="2">
    <location>
        <position position="1"/>
    </location>
</feature>
<accession>A0A6J4PR97</accession>
<sequence>DPSPARPLPRFRCGRCAGRVHTIGQARPVPAGYACPSGGAATGRGPRFGLRRTGHLLQVPDHAAVRGVPEARRDRDRGCAVGLERRGGALRPHSGAEGRAAARLPGQGRGRCRHRRAARKPGAPAGRAQGGV</sequence>